<evidence type="ECO:0000256" key="1">
    <source>
        <dbReference type="ARBA" id="ARBA00004903"/>
    </source>
</evidence>
<gene>
    <name evidence="9" type="ORF">HNR09_000856</name>
</gene>
<dbReference type="GO" id="GO:0050661">
    <property type="term" value="F:NADP binding"/>
    <property type="evidence" value="ECO:0007669"/>
    <property type="project" value="InterPro"/>
</dbReference>
<dbReference type="CDD" id="cd00209">
    <property type="entry name" value="DHFR"/>
    <property type="match status" value="1"/>
</dbReference>
<dbReference type="GO" id="GO:0046452">
    <property type="term" value="P:dihydrofolate metabolic process"/>
    <property type="evidence" value="ECO:0007669"/>
    <property type="project" value="TreeGrafter"/>
</dbReference>
<feature type="domain" description="DHFR" evidence="8">
    <location>
        <begin position="17"/>
        <end position="193"/>
    </location>
</feature>
<evidence type="ECO:0000256" key="4">
    <source>
        <dbReference type="ARBA" id="ARBA00022563"/>
    </source>
</evidence>
<dbReference type="Gene3D" id="3.40.430.10">
    <property type="entry name" value="Dihydrofolate Reductase, subunit A"/>
    <property type="match status" value="1"/>
</dbReference>
<evidence type="ECO:0000256" key="7">
    <source>
        <dbReference type="RuleBase" id="RU004474"/>
    </source>
</evidence>
<dbReference type="PANTHER" id="PTHR48069:SF3">
    <property type="entry name" value="DIHYDROFOLATE REDUCTASE"/>
    <property type="match status" value="1"/>
</dbReference>
<dbReference type="Pfam" id="PF00186">
    <property type="entry name" value="DHFR_1"/>
    <property type="match status" value="1"/>
</dbReference>
<keyword evidence="6 9" id="KW-0560">Oxidoreductase</keyword>
<dbReference type="InterPro" id="IPR001796">
    <property type="entry name" value="DHFR_dom"/>
</dbReference>
<dbReference type="UniPathway" id="UPA00077">
    <property type="reaction ID" value="UER00158"/>
</dbReference>
<evidence type="ECO:0000313" key="10">
    <source>
        <dbReference type="Proteomes" id="UP000535437"/>
    </source>
</evidence>
<evidence type="ECO:0000259" key="8">
    <source>
        <dbReference type="PROSITE" id="PS51330"/>
    </source>
</evidence>
<dbReference type="InterPro" id="IPR024072">
    <property type="entry name" value="DHFR-like_dom_sf"/>
</dbReference>
<dbReference type="PIRSF" id="PIRSF000194">
    <property type="entry name" value="DHFR"/>
    <property type="match status" value="1"/>
</dbReference>
<keyword evidence="4" id="KW-0554">One-carbon metabolism</keyword>
<dbReference type="GO" id="GO:0046654">
    <property type="term" value="P:tetrahydrofolate biosynthetic process"/>
    <property type="evidence" value="ECO:0007669"/>
    <property type="project" value="UniProtKB-UniPathway"/>
</dbReference>
<dbReference type="EMBL" id="JACCFY010000001">
    <property type="protein sequence ID" value="NYJ77445.1"/>
    <property type="molecule type" value="Genomic_DNA"/>
</dbReference>
<evidence type="ECO:0000256" key="2">
    <source>
        <dbReference type="ARBA" id="ARBA00009539"/>
    </source>
</evidence>
<comment type="similarity">
    <text evidence="2 7">Belongs to the dihydrofolate reductase family.</text>
</comment>
<keyword evidence="5" id="KW-0521">NADP</keyword>
<evidence type="ECO:0000313" key="9">
    <source>
        <dbReference type="EMBL" id="NYJ77445.1"/>
    </source>
</evidence>
<accession>A0A7Z0GK37</accession>
<evidence type="ECO:0000256" key="6">
    <source>
        <dbReference type="ARBA" id="ARBA00023002"/>
    </source>
</evidence>
<sequence>MNAPHEALGEQERTGPWVGMIWAQTRDGVIGRDGEMPWHLPEDFAHFRAQTRGRPVVMGRRTWESLPEKARPLPGRRNIVITGNSARAAEIAAAGAETTTSLDEALALAAGPDAEGRVPEKVWVLGGGRIYTETVDRELADTAVITVIDLDADGDTWAPQLPPSRWELCAADPAEGWHTAANGLRYRFETLCRRDGEISAED</sequence>
<dbReference type="Proteomes" id="UP000535437">
    <property type="component" value="Unassembled WGS sequence"/>
</dbReference>
<evidence type="ECO:0000256" key="3">
    <source>
        <dbReference type="ARBA" id="ARBA00012856"/>
    </source>
</evidence>
<dbReference type="SUPFAM" id="SSF53597">
    <property type="entry name" value="Dihydrofolate reductase-like"/>
    <property type="match status" value="1"/>
</dbReference>
<keyword evidence="10" id="KW-1185">Reference proteome</keyword>
<organism evidence="9 10">
    <name type="scientific">Nesterenkonia xinjiangensis</name>
    <dbReference type="NCBI Taxonomy" id="225327"/>
    <lineage>
        <taxon>Bacteria</taxon>
        <taxon>Bacillati</taxon>
        <taxon>Actinomycetota</taxon>
        <taxon>Actinomycetes</taxon>
        <taxon>Micrococcales</taxon>
        <taxon>Micrococcaceae</taxon>
        <taxon>Nesterenkonia</taxon>
    </lineage>
</organism>
<dbReference type="GO" id="GO:0004146">
    <property type="term" value="F:dihydrofolate reductase activity"/>
    <property type="evidence" value="ECO:0007669"/>
    <property type="project" value="UniProtKB-EC"/>
</dbReference>
<dbReference type="InterPro" id="IPR017925">
    <property type="entry name" value="DHFR_CS"/>
</dbReference>
<dbReference type="GO" id="GO:0005829">
    <property type="term" value="C:cytosol"/>
    <property type="evidence" value="ECO:0007669"/>
    <property type="project" value="TreeGrafter"/>
</dbReference>
<dbReference type="PRINTS" id="PR00070">
    <property type="entry name" value="DHFR"/>
</dbReference>
<proteinExistence type="inferred from homology"/>
<protein>
    <recommendedName>
        <fullName evidence="3">dihydrofolate reductase</fullName>
        <ecNumber evidence="3">1.5.1.3</ecNumber>
    </recommendedName>
</protein>
<dbReference type="GO" id="GO:0006730">
    <property type="term" value="P:one-carbon metabolic process"/>
    <property type="evidence" value="ECO:0007669"/>
    <property type="project" value="UniProtKB-KW"/>
</dbReference>
<dbReference type="PROSITE" id="PS00075">
    <property type="entry name" value="DHFR_1"/>
    <property type="match status" value="1"/>
</dbReference>
<dbReference type="PANTHER" id="PTHR48069">
    <property type="entry name" value="DIHYDROFOLATE REDUCTASE"/>
    <property type="match status" value="1"/>
</dbReference>
<dbReference type="GO" id="GO:0046655">
    <property type="term" value="P:folic acid metabolic process"/>
    <property type="evidence" value="ECO:0007669"/>
    <property type="project" value="TreeGrafter"/>
</dbReference>
<comment type="pathway">
    <text evidence="1">Cofactor biosynthesis; tetrahydrofolate biosynthesis; 5,6,7,8-tetrahydrofolate from 7,8-dihydrofolate: step 1/1.</text>
</comment>
<dbReference type="InterPro" id="IPR012259">
    <property type="entry name" value="DHFR"/>
</dbReference>
<dbReference type="AlphaFoldDB" id="A0A7Z0GK37"/>
<evidence type="ECO:0000256" key="5">
    <source>
        <dbReference type="ARBA" id="ARBA00022857"/>
    </source>
</evidence>
<reference evidence="9 10" key="1">
    <citation type="submission" date="2020-07" db="EMBL/GenBank/DDBJ databases">
        <title>Sequencing the genomes of 1000 actinobacteria strains.</title>
        <authorList>
            <person name="Klenk H.-P."/>
        </authorList>
    </citation>
    <scope>NUCLEOTIDE SEQUENCE [LARGE SCALE GENOMIC DNA]</scope>
    <source>
        <strain evidence="9 10">DSM 15475</strain>
    </source>
</reference>
<name>A0A7Z0GK37_9MICC</name>
<dbReference type="RefSeq" id="WP_179540929.1">
    <property type="nucleotide sequence ID" value="NZ_BAAALL010000004.1"/>
</dbReference>
<comment type="caution">
    <text evidence="9">The sequence shown here is derived from an EMBL/GenBank/DDBJ whole genome shotgun (WGS) entry which is preliminary data.</text>
</comment>
<dbReference type="EC" id="1.5.1.3" evidence="3"/>
<dbReference type="PROSITE" id="PS51330">
    <property type="entry name" value="DHFR_2"/>
    <property type="match status" value="1"/>
</dbReference>